<proteinExistence type="predicted"/>
<dbReference type="RefSeq" id="WP_344325372.1">
    <property type="nucleotide sequence ID" value="NZ_BAAAPY010000002.1"/>
</dbReference>
<organism evidence="1 2">
    <name type="scientific">Aeromicrobium halocynthiae</name>
    <dbReference type="NCBI Taxonomy" id="560557"/>
    <lineage>
        <taxon>Bacteria</taxon>
        <taxon>Bacillati</taxon>
        <taxon>Actinomycetota</taxon>
        <taxon>Actinomycetes</taxon>
        <taxon>Propionibacteriales</taxon>
        <taxon>Nocardioidaceae</taxon>
        <taxon>Aeromicrobium</taxon>
    </lineage>
</organism>
<evidence type="ECO:0000313" key="2">
    <source>
        <dbReference type="Proteomes" id="UP001501480"/>
    </source>
</evidence>
<name>A0ABN2VV44_9ACTN</name>
<evidence type="ECO:0000313" key="1">
    <source>
        <dbReference type="EMBL" id="GAA2073852.1"/>
    </source>
</evidence>
<gene>
    <name evidence="1" type="ORF">GCM10009821_10360</name>
</gene>
<protein>
    <submittedName>
        <fullName evidence="1">Uncharacterized protein</fullName>
    </submittedName>
</protein>
<dbReference type="Proteomes" id="UP001501480">
    <property type="component" value="Unassembled WGS sequence"/>
</dbReference>
<reference evidence="1 2" key="1">
    <citation type="journal article" date="2019" name="Int. J. Syst. Evol. Microbiol.">
        <title>The Global Catalogue of Microorganisms (GCM) 10K type strain sequencing project: providing services to taxonomists for standard genome sequencing and annotation.</title>
        <authorList>
            <consortium name="The Broad Institute Genomics Platform"/>
            <consortium name="The Broad Institute Genome Sequencing Center for Infectious Disease"/>
            <person name="Wu L."/>
            <person name="Ma J."/>
        </authorList>
    </citation>
    <scope>NUCLEOTIDE SEQUENCE [LARGE SCALE GENOMIC DNA]</scope>
    <source>
        <strain evidence="1 2">JCM 15749</strain>
    </source>
</reference>
<comment type="caution">
    <text evidence="1">The sequence shown here is derived from an EMBL/GenBank/DDBJ whole genome shotgun (WGS) entry which is preliminary data.</text>
</comment>
<keyword evidence="2" id="KW-1185">Reference proteome</keyword>
<accession>A0ABN2VV44</accession>
<sequence>MSWFLLLTPAQTTGILLQGWDVVSGRVLPEAEATFADADVARAALGHPDPQTDATGAAVGRFVDFLLLPDDLPVLDVRDGVLAPTRAPSGTSYWRMEADGSRHLISWYDTPAFGWRNMRGPVWPASEVGLRARWRDLDVVAALEAGVDGLHLVARSAEGEDPPEGFEWTKTRVSRRTVPLEECETYERVALVVQDGVPGRVVDVTDGTARVLMEGPVTGSRELGPDAHLLEVGVEELSNLLTREIPRSVG</sequence>
<dbReference type="EMBL" id="BAAAPY010000002">
    <property type="protein sequence ID" value="GAA2073852.1"/>
    <property type="molecule type" value="Genomic_DNA"/>
</dbReference>